<evidence type="ECO:0008006" key="5">
    <source>
        <dbReference type="Google" id="ProtNLM"/>
    </source>
</evidence>
<accession>W2ZLJ9</accession>
<keyword evidence="2" id="KW-0732">Signal</keyword>
<evidence type="ECO:0000256" key="1">
    <source>
        <dbReference type="SAM" id="MobiDB-lite"/>
    </source>
</evidence>
<dbReference type="AlphaFoldDB" id="W2ZLJ9"/>
<comment type="caution">
    <text evidence="3">The sequence shown here is derived from an EMBL/GenBank/DDBJ whole genome shotgun (WGS) entry which is preliminary data.</text>
</comment>
<feature type="compositionally biased region" description="Polar residues" evidence="1">
    <location>
        <begin position="21"/>
        <end position="39"/>
    </location>
</feature>
<proteinExistence type="predicted"/>
<feature type="region of interest" description="Disordered" evidence="1">
    <location>
        <begin position="21"/>
        <end position="73"/>
    </location>
</feature>
<dbReference type="EMBL" id="ANIY01001289">
    <property type="protein sequence ID" value="ETP48242.1"/>
    <property type="molecule type" value="Genomic_DNA"/>
</dbReference>
<evidence type="ECO:0000313" key="4">
    <source>
        <dbReference type="Proteomes" id="UP000018948"/>
    </source>
</evidence>
<reference evidence="3 4" key="1">
    <citation type="submission" date="2013-11" db="EMBL/GenBank/DDBJ databases">
        <title>The Genome Sequence of Phytophthora parasitica P10297.</title>
        <authorList>
            <consortium name="The Broad Institute Genomics Platform"/>
            <person name="Russ C."/>
            <person name="Tyler B."/>
            <person name="Panabieres F."/>
            <person name="Shan W."/>
            <person name="Tripathy S."/>
            <person name="Grunwald N."/>
            <person name="Machado M."/>
            <person name="Johnson C.S."/>
            <person name="Walker B."/>
            <person name="Young S.K."/>
            <person name="Zeng Q."/>
            <person name="Gargeya S."/>
            <person name="Fitzgerald M."/>
            <person name="Haas B."/>
            <person name="Abouelleil A."/>
            <person name="Allen A.W."/>
            <person name="Alvarado L."/>
            <person name="Arachchi H.M."/>
            <person name="Berlin A.M."/>
            <person name="Chapman S.B."/>
            <person name="Gainer-Dewar J."/>
            <person name="Goldberg J."/>
            <person name="Griggs A."/>
            <person name="Gujja S."/>
            <person name="Hansen M."/>
            <person name="Howarth C."/>
            <person name="Imamovic A."/>
            <person name="Ireland A."/>
            <person name="Larimer J."/>
            <person name="McCowan C."/>
            <person name="Murphy C."/>
            <person name="Pearson M."/>
            <person name="Poon T.W."/>
            <person name="Priest M."/>
            <person name="Roberts A."/>
            <person name="Saif S."/>
            <person name="Shea T."/>
            <person name="Sisk P."/>
            <person name="Sykes S."/>
            <person name="Wortman J."/>
            <person name="Nusbaum C."/>
            <person name="Birren B."/>
        </authorList>
    </citation>
    <scope>NUCLEOTIDE SEQUENCE [LARGE SCALE GENOMIC DNA]</scope>
    <source>
        <strain evidence="3 4">P10297</strain>
    </source>
</reference>
<dbReference type="Proteomes" id="UP000018948">
    <property type="component" value="Unassembled WGS sequence"/>
</dbReference>
<protein>
    <recommendedName>
        <fullName evidence="5">RxLR effector protein</fullName>
    </recommendedName>
</protein>
<gene>
    <name evidence="3" type="ORF">F442_05984</name>
</gene>
<sequence>MRLAIILLATTATFPARVNTFSTGQSTDHAVKPSESNSRLRTKDGTKNLEGFWKGTGSINSDSDYGAAGEHGS</sequence>
<evidence type="ECO:0000313" key="3">
    <source>
        <dbReference type="EMBL" id="ETP48242.1"/>
    </source>
</evidence>
<name>W2ZLJ9_PHYNI</name>
<feature type="chain" id="PRO_5004832167" description="RxLR effector protein" evidence="2">
    <location>
        <begin position="21"/>
        <end position="73"/>
    </location>
</feature>
<organism evidence="3 4">
    <name type="scientific">Phytophthora nicotianae P10297</name>
    <dbReference type="NCBI Taxonomy" id="1317064"/>
    <lineage>
        <taxon>Eukaryota</taxon>
        <taxon>Sar</taxon>
        <taxon>Stramenopiles</taxon>
        <taxon>Oomycota</taxon>
        <taxon>Peronosporomycetes</taxon>
        <taxon>Peronosporales</taxon>
        <taxon>Peronosporaceae</taxon>
        <taxon>Phytophthora</taxon>
    </lineage>
</organism>
<evidence type="ECO:0000256" key="2">
    <source>
        <dbReference type="SAM" id="SignalP"/>
    </source>
</evidence>
<feature type="signal peptide" evidence="2">
    <location>
        <begin position="1"/>
        <end position="20"/>
    </location>
</feature>